<feature type="domain" description="Glycosyltransferase subfamily 4-like N-terminal" evidence="2">
    <location>
        <begin position="13"/>
        <end position="165"/>
    </location>
</feature>
<organism evidence="3 4">
    <name type="scientific">Microbulbifer agarilyticus</name>
    <dbReference type="NCBI Taxonomy" id="260552"/>
    <lineage>
        <taxon>Bacteria</taxon>
        <taxon>Pseudomonadati</taxon>
        <taxon>Pseudomonadota</taxon>
        <taxon>Gammaproteobacteria</taxon>
        <taxon>Cellvibrionales</taxon>
        <taxon>Microbulbiferaceae</taxon>
        <taxon>Microbulbifer</taxon>
    </lineage>
</organism>
<dbReference type="Gene3D" id="3.40.50.2000">
    <property type="entry name" value="Glycogen Phosphorylase B"/>
    <property type="match status" value="2"/>
</dbReference>
<dbReference type="SUPFAM" id="SSF53756">
    <property type="entry name" value="UDP-Glycosyltransferase/glycogen phosphorylase"/>
    <property type="match status" value="1"/>
</dbReference>
<dbReference type="Proteomes" id="UP000188219">
    <property type="component" value="Chromosome"/>
</dbReference>
<proteinExistence type="predicted"/>
<dbReference type="STRING" id="260552.Mag101_02600"/>
<dbReference type="Pfam" id="PF00534">
    <property type="entry name" value="Glycos_transf_1"/>
    <property type="match status" value="1"/>
</dbReference>
<dbReference type="GO" id="GO:1901135">
    <property type="term" value="P:carbohydrate derivative metabolic process"/>
    <property type="evidence" value="ECO:0007669"/>
    <property type="project" value="UniProtKB-ARBA"/>
</dbReference>
<evidence type="ECO:0000313" key="3">
    <source>
        <dbReference type="EMBL" id="AQQ69338.1"/>
    </source>
</evidence>
<dbReference type="InterPro" id="IPR028098">
    <property type="entry name" value="Glyco_trans_4-like_N"/>
</dbReference>
<dbReference type="KEGG" id="maga:Mag101_02600"/>
<gene>
    <name evidence="3" type="ORF">Mag101_02600</name>
</gene>
<evidence type="ECO:0000259" key="1">
    <source>
        <dbReference type="Pfam" id="PF00534"/>
    </source>
</evidence>
<dbReference type="AlphaFoldDB" id="A0A1Q2M9X0"/>
<reference evidence="3" key="1">
    <citation type="submission" date="2017-02" db="EMBL/GenBank/DDBJ databases">
        <title>Genome of Microbulbifer agarilyticus GP101.</title>
        <authorList>
            <person name="Jung J."/>
            <person name="Bae S.S."/>
            <person name="Baek K."/>
        </authorList>
    </citation>
    <scope>NUCLEOTIDE SEQUENCE [LARGE SCALE GENOMIC DNA]</scope>
    <source>
        <strain evidence="3">GP101</strain>
    </source>
</reference>
<dbReference type="GO" id="GO:0016757">
    <property type="term" value="F:glycosyltransferase activity"/>
    <property type="evidence" value="ECO:0007669"/>
    <property type="project" value="InterPro"/>
</dbReference>
<name>A0A1Q2M9X0_9GAMM</name>
<dbReference type="EMBL" id="CP019650">
    <property type="protein sequence ID" value="AQQ69338.1"/>
    <property type="molecule type" value="Genomic_DNA"/>
</dbReference>
<protein>
    <submittedName>
        <fullName evidence="3">Glycosyl transferase</fullName>
    </submittedName>
</protein>
<evidence type="ECO:0000259" key="2">
    <source>
        <dbReference type="Pfam" id="PF13439"/>
    </source>
</evidence>
<dbReference type="OrthoDB" id="8523124at2"/>
<evidence type="ECO:0000313" key="4">
    <source>
        <dbReference type="Proteomes" id="UP000188219"/>
    </source>
</evidence>
<keyword evidence="3" id="KW-0808">Transferase</keyword>
<dbReference type="PANTHER" id="PTHR12526:SF638">
    <property type="entry name" value="SPORE COAT PROTEIN SA"/>
    <property type="match status" value="1"/>
</dbReference>
<dbReference type="InterPro" id="IPR001296">
    <property type="entry name" value="Glyco_trans_1"/>
</dbReference>
<dbReference type="PANTHER" id="PTHR12526">
    <property type="entry name" value="GLYCOSYLTRANSFERASE"/>
    <property type="match status" value="1"/>
</dbReference>
<sequence>MKVVQLLPALNAGGVERGTLDLARALAHAGHDSIVISNGGRLVEQLEREGSHHISLPVHKKSPSSLFQVRPLRRLIQEIQPDILHVRSRVPAWLTYLAWKKLDPQIRPRLVSTAHGLYSINRYSAIMAKSEQVIAISECVKQYLIDHYAADLQVEPQVIYRGVDKNEFSPSTPPSANWLETILKKFPELRNRRWLLLPGRLTRWKGQEDFIRMIAKLHDCDQGERYPDIQGVVLGGAEKNKEHFEEELRALASELGVLDKITFTGHRSDIREWYRHSSLVYNLSKTPEPFGRTIIEAAAMGTPIIGYDIGGPAESLSACFPEGVVENGNHTELFRRTQALLRSSATPTLPSQFTLDAQAASTIALYRKLLLQKNAPEAPV</sequence>
<dbReference type="Pfam" id="PF13439">
    <property type="entry name" value="Glyco_transf_4"/>
    <property type="match status" value="1"/>
</dbReference>
<keyword evidence="4" id="KW-1185">Reference proteome</keyword>
<accession>A0A1Q2M9X0</accession>
<dbReference type="CDD" id="cd03819">
    <property type="entry name" value="GT4_WavL-like"/>
    <property type="match status" value="1"/>
</dbReference>
<feature type="domain" description="Glycosyl transferase family 1" evidence="1">
    <location>
        <begin position="185"/>
        <end position="344"/>
    </location>
</feature>